<dbReference type="Pfam" id="PF00078">
    <property type="entry name" value="RVT_1"/>
    <property type="match status" value="1"/>
</dbReference>
<gene>
    <name evidence="2" type="ORF">FOL46_003234</name>
</gene>
<evidence type="ECO:0000313" key="3">
    <source>
        <dbReference type="Proteomes" id="UP000572268"/>
    </source>
</evidence>
<feature type="non-terminal residue" evidence="2">
    <location>
        <position position="324"/>
    </location>
</feature>
<feature type="non-terminal residue" evidence="2">
    <location>
        <position position="1"/>
    </location>
</feature>
<dbReference type="AlphaFoldDB" id="A0A7J6KLQ4"/>
<name>A0A7J6KLQ4_PEROL</name>
<dbReference type="Proteomes" id="UP000572268">
    <property type="component" value="Unassembled WGS sequence"/>
</dbReference>
<feature type="domain" description="Reverse transcriptase" evidence="1">
    <location>
        <begin position="1"/>
        <end position="158"/>
    </location>
</feature>
<dbReference type="InterPro" id="IPR043502">
    <property type="entry name" value="DNA/RNA_pol_sf"/>
</dbReference>
<dbReference type="PROSITE" id="PS50878">
    <property type="entry name" value="RT_POL"/>
    <property type="match status" value="1"/>
</dbReference>
<reference evidence="2 3" key="1">
    <citation type="submission" date="2020-04" db="EMBL/GenBank/DDBJ databases">
        <title>Perkinsus olseni comparative genomics.</title>
        <authorList>
            <person name="Bogema D.R."/>
        </authorList>
    </citation>
    <scope>NUCLEOTIDE SEQUENCE [LARGE SCALE GENOMIC DNA]</scope>
    <source>
        <strain evidence="2">ATCC PRA-31</strain>
    </source>
</reference>
<comment type="caution">
    <text evidence="2">The sequence shown here is derived from an EMBL/GenBank/DDBJ whole genome shotgun (WGS) entry which is preliminary data.</text>
</comment>
<proteinExistence type="predicted"/>
<organism evidence="2 3">
    <name type="scientific">Perkinsus olseni</name>
    <name type="common">Perkinsus atlanticus</name>
    <dbReference type="NCBI Taxonomy" id="32597"/>
    <lineage>
        <taxon>Eukaryota</taxon>
        <taxon>Sar</taxon>
        <taxon>Alveolata</taxon>
        <taxon>Perkinsozoa</taxon>
        <taxon>Perkinsea</taxon>
        <taxon>Perkinsida</taxon>
        <taxon>Perkinsidae</taxon>
        <taxon>Perkinsus</taxon>
    </lineage>
</organism>
<evidence type="ECO:0000313" key="2">
    <source>
        <dbReference type="EMBL" id="KAF4648215.1"/>
    </source>
</evidence>
<dbReference type="SUPFAM" id="SSF56672">
    <property type="entry name" value="DNA/RNA polymerases"/>
    <property type="match status" value="1"/>
</dbReference>
<evidence type="ECO:0000259" key="1">
    <source>
        <dbReference type="PROSITE" id="PS50878"/>
    </source>
</evidence>
<accession>A0A7J6KLQ4</accession>
<sequence length="324" mass="35795">GLPSVGAQPIGKARVHSLRVVGYDYVVYAKVDLVDAYSCILLPPRLSALFGLVTRDPSGELVWWQLRVLPQGWVWSSVLFNSSMHIPIDRINARLDKEGIRAVARHNKDDVLIAAVDTNNCEGAVSVAREEFQALHFLINDAKSTPPSSSVNFCGLRLTNGCCTMEPTRFEFTDTTASTAWSEFMNPTLKPSDRGNPRVARTTWLRKWFGVFNYFRGFLGPDAMSALFVIQKAQSVFQKVDEDIPEDLYDRLKKSFYTLVAFYLSGLPGLLATSLGDRLLGTVLLTDSNTASWSAVVLIAVTLDDPNSELAHSASLPVDFPTTD</sequence>
<dbReference type="InterPro" id="IPR000477">
    <property type="entry name" value="RT_dom"/>
</dbReference>
<protein>
    <recommendedName>
        <fullName evidence="1">Reverse transcriptase domain-containing protein</fullName>
    </recommendedName>
</protein>
<dbReference type="EMBL" id="JABANN010002111">
    <property type="protein sequence ID" value="KAF4648215.1"/>
    <property type="molecule type" value="Genomic_DNA"/>
</dbReference>